<dbReference type="AlphaFoldDB" id="A0A420X0A8"/>
<evidence type="ECO:0000256" key="2">
    <source>
        <dbReference type="ARBA" id="ARBA00007749"/>
    </source>
</evidence>
<proteinExistence type="inferred from homology"/>
<keyword evidence="8" id="KW-1185">Reference proteome</keyword>
<evidence type="ECO:0000313" key="8">
    <source>
        <dbReference type="Proteomes" id="UP000281975"/>
    </source>
</evidence>
<dbReference type="SMART" id="SM00849">
    <property type="entry name" value="Lactamase_B"/>
    <property type="match status" value="1"/>
</dbReference>
<dbReference type="PANTHER" id="PTHR42978">
    <property type="entry name" value="QUORUM-QUENCHING LACTONASE YTNP-RELATED-RELATED"/>
    <property type="match status" value="1"/>
</dbReference>
<evidence type="ECO:0000256" key="5">
    <source>
        <dbReference type="ARBA" id="ARBA00022833"/>
    </source>
</evidence>
<dbReference type="OrthoDB" id="5443440at2"/>
<dbReference type="EMBL" id="RBIN01000001">
    <property type="protein sequence ID" value="RKR07288.1"/>
    <property type="molecule type" value="Genomic_DNA"/>
</dbReference>
<evidence type="ECO:0000259" key="6">
    <source>
        <dbReference type="SMART" id="SM00849"/>
    </source>
</evidence>
<sequence length="262" mass="29786">MSDIRLYMFQAGSLRQREVSIKLGASHYEFITPIPWFLIMHPRGNVVIDGGTAVEAADDPIGYWGKATDVYWPLIEREEGCVNQLRAHGFKVEDIRYVVQSHLHLDHTGAVGRFPNATHIVQRREYEYAFTADWFAAPGYIRRDIDQPDLDWYLLDAEHTDGFDLFGDGVLKMFYTPGHSPGHQSFLVNLPNTGPMLLAIDAAYTMEHWNEQCLPGFLTSAIEVARSVRKLRMLAEQTGATVVPGHDPDRWPEFSQAPAYYD</sequence>
<dbReference type="InterPro" id="IPR036866">
    <property type="entry name" value="RibonucZ/Hydroxyglut_hydro"/>
</dbReference>
<comment type="cofactor">
    <cofactor evidence="1">
        <name>Zn(2+)</name>
        <dbReference type="ChEBI" id="CHEBI:29105"/>
    </cofactor>
</comment>
<comment type="similarity">
    <text evidence="2">Belongs to the metallo-beta-lactamase superfamily.</text>
</comment>
<dbReference type="Pfam" id="PF00753">
    <property type="entry name" value="Lactamase_B"/>
    <property type="match status" value="1"/>
</dbReference>
<evidence type="ECO:0000313" key="7">
    <source>
        <dbReference type="EMBL" id="RKR07288.1"/>
    </source>
</evidence>
<dbReference type="GO" id="GO:0016787">
    <property type="term" value="F:hydrolase activity"/>
    <property type="evidence" value="ECO:0007669"/>
    <property type="project" value="UniProtKB-KW"/>
</dbReference>
<dbReference type="Gene3D" id="3.60.15.10">
    <property type="entry name" value="Ribonuclease Z/Hydroxyacylglutathione hydrolase-like"/>
    <property type="match status" value="1"/>
</dbReference>
<dbReference type="InterPro" id="IPR051013">
    <property type="entry name" value="MBL_superfamily_lactonases"/>
</dbReference>
<evidence type="ECO:0000256" key="3">
    <source>
        <dbReference type="ARBA" id="ARBA00022723"/>
    </source>
</evidence>
<dbReference type="Proteomes" id="UP000281975">
    <property type="component" value="Unassembled WGS sequence"/>
</dbReference>
<dbReference type="NCBIfam" id="NF045700">
    <property type="entry name" value="AHLLactAttM"/>
    <property type="match status" value="1"/>
</dbReference>
<dbReference type="RefSeq" id="WP_121170237.1">
    <property type="nucleotide sequence ID" value="NZ_RBIN01000001.1"/>
</dbReference>
<gene>
    <name evidence="7" type="ORF">C7446_0098</name>
</gene>
<dbReference type="InterPro" id="IPR001279">
    <property type="entry name" value="Metallo-B-lactamas"/>
</dbReference>
<name>A0A420X0A8_9GAMM</name>
<dbReference type="SUPFAM" id="SSF56281">
    <property type="entry name" value="Metallo-hydrolase/oxidoreductase"/>
    <property type="match status" value="1"/>
</dbReference>
<dbReference type="GO" id="GO:0046872">
    <property type="term" value="F:metal ion binding"/>
    <property type="evidence" value="ECO:0007669"/>
    <property type="project" value="UniProtKB-KW"/>
</dbReference>
<keyword evidence="4 7" id="KW-0378">Hydrolase</keyword>
<feature type="domain" description="Metallo-beta-lactamase" evidence="6">
    <location>
        <begin position="33"/>
        <end position="246"/>
    </location>
</feature>
<keyword evidence="3" id="KW-0479">Metal-binding</keyword>
<evidence type="ECO:0000256" key="1">
    <source>
        <dbReference type="ARBA" id="ARBA00001947"/>
    </source>
</evidence>
<dbReference type="CDD" id="cd07729">
    <property type="entry name" value="AHL_lactonase_MBL-fold"/>
    <property type="match status" value="1"/>
</dbReference>
<protein>
    <submittedName>
        <fullName evidence="7">Glyoxylase-like metal-dependent hydrolase (Beta-lactamase superfamily II)</fullName>
    </submittedName>
</protein>
<reference evidence="7 8" key="1">
    <citation type="submission" date="2018-10" db="EMBL/GenBank/DDBJ databases">
        <title>Genomic Encyclopedia of Type Strains, Phase IV (KMG-IV): sequencing the most valuable type-strain genomes for metagenomic binning, comparative biology and taxonomic classification.</title>
        <authorList>
            <person name="Goeker M."/>
        </authorList>
    </citation>
    <scope>NUCLEOTIDE SEQUENCE [LARGE SCALE GENOMIC DNA]</scope>
    <source>
        <strain evidence="7 8">DSM 23229</strain>
    </source>
</reference>
<evidence type="ECO:0000256" key="4">
    <source>
        <dbReference type="ARBA" id="ARBA00022801"/>
    </source>
</evidence>
<organism evidence="7 8">
    <name type="scientific">Kushneria sinocarnis</name>
    <dbReference type="NCBI Taxonomy" id="595502"/>
    <lineage>
        <taxon>Bacteria</taxon>
        <taxon>Pseudomonadati</taxon>
        <taxon>Pseudomonadota</taxon>
        <taxon>Gammaproteobacteria</taxon>
        <taxon>Oceanospirillales</taxon>
        <taxon>Halomonadaceae</taxon>
        <taxon>Kushneria</taxon>
    </lineage>
</organism>
<dbReference type="InterPro" id="IPR054889">
    <property type="entry name" value="AHLLactAttM"/>
</dbReference>
<comment type="caution">
    <text evidence="7">The sequence shown here is derived from an EMBL/GenBank/DDBJ whole genome shotgun (WGS) entry which is preliminary data.</text>
</comment>
<keyword evidence="5" id="KW-0862">Zinc</keyword>
<accession>A0A420X0A8</accession>
<dbReference type="PANTHER" id="PTHR42978:SF2">
    <property type="entry name" value="102 KBASES UNSTABLE REGION: FROM 1 TO 119443"/>
    <property type="match status" value="1"/>
</dbReference>